<dbReference type="RefSeq" id="WP_109959513.1">
    <property type="nucleotide sequence ID" value="NZ_CP029553.1"/>
</dbReference>
<evidence type="ECO:0000313" key="2">
    <source>
        <dbReference type="Proteomes" id="UP000245444"/>
    </source>
</evidence>
<accession>A0A2U8WPQ6</accession>
<sequence>MLWPIIAAQFTIFRVTMAGVNAMRPSDFDDIIAEQAAQQQVLLMALRRIAALSRAAGHDPAKIAVWWKQDGHDAMDEATFLVAPGHEGVVRTKAKARLDEIIEIGLR</sequence>
<protein>
    <submittedName>
        <fullName evidence="1">Uncharacterized protein</fullName>
    </submittedName>
</protein>
<gene>
    <name evidence="1" type="ORF">DK419_13355</name>
</gene>
<keyword evidence="2" id="KW-1185">Reference proteome</keyword>
<name>A0A2U8WPQ6_9HYPH</name>
<dbReference type="AlphaFoldDB" id="A0A2U8WPQ6"/>
<dbReference type="KEGG" id="mtea:DK419_13355"/>
<dbReference type="EMBL" id="CP029553">
    <property type="protein sequence ID" value="AWN47182.1"/>
    <property type="molecule type" value="Genomic_DNA"/>
</dbReference>
<evidence type="ECO:0000313" key="1">
    <source>
        <dbReference type="EMBL" id="AWN47182.1"/>
    </source>
</evidence>
<reference evidence="1 2" key="1">
    <citation type="submission" date="2018-05" db="EMBL/GenBank/DDBJ databases">
        <title>Complete Genome Sequence of Methylobacterium sp. 17Sr1-28.</title>
        <authorList>
            <person name="Srinivasan S."/>
        </authorList>
    </citation>
    <scope>NUCLEOTIDE SEQUENCE [LARGE SCALE GENOMIC DNA]</scope>
    <source>
        <strain evidence="1 2">17Sr1-28</strain>
    </source>
</reference>
<dbReference type="Proteomes" id="UP000245444">
    <property type="component" value="Chromosome"/>
</dbReference>
<proteinExistence type="predicted"/>
<organism evidence="1 2">
    <name type="scientific">Methylobacterium terrae</name>
    <dbReference type="NCBI Taxonomy" id="2202827"/>
    <lineage>
        <taxon>Bacteria</taxon>
        <taxon>Pseudomonadati</taxon>
        <taxon>Pseudomonadota</taxon>
        <taxon>Alphaproteobacteria</taxon>
        <taxon>Hyphomicrobiales</taxon>
        <taxon>Methylobacteriaceae</taxon>
        <taxon>Methylobacterium</taxon>
    </lineage>
</organism>